<dbReference type="STRING" id="476652.DEAC_c43230"/>
<dbReference type="AlphaFoldDB" id="A0A0J1FJY3"/>
<keyword evidence="9" id="KW-1185">Reference proteome</keyword>
<dbReference type="RefSeq" id="WP_047812083.1">
    <property type="nucleotide sequence ID" value="NZ_LDZY01000027.1"/>
</dbReference>
<dbReference type="EMBL" id="LDZY01000027">
    <property type="protein sequence ID" value="KLU63755.1"/>
    <property type="molecule type" value="Genomic_DNA"/>
</dbReference>
<dbReference type="Gene3D" id="1.10.287.950">
    <property type="entry name" value="Methyl-accepting chemotaxis protein"/>
    <property type="match status" value="1"/>
</dbReference>
<dbReference type="Pfam" id="PF00672">
    <property type="entry name" value="HAMP"/>
    <property type="match status" value="1"/>
</dbReference>
<evidence type="ECO:0000259" key="7">
    <source>
        <dbReference type="PROSITE" id="PS50885"/>
    </source>
</evidence>
<dbReference type="PATRIC" id="fig|476652.3.peg.4585"/>
<dbReference type="PANTHER" id="PTHR32089:SF112">
    <property type="entry name" value="LYSOZYME-LIKE PROTEIN-RELATED"/>
    <property type="match status" value="1"/>
</dbReference>
<keyword evidence="5" id="KW-0472">Membrane</keyword>
<feature type="domain" description="Methyl-accepting transducer" evidence="6">
    <location>
        <begin position="283"/>
        <end position="541"/>
    </location>
</feature>
<evidence type="ECO:0000313" key="8">
    <source>
        <dbReference type="EMBL" id="KLU63755.1"/>
    </source>
</evidence>
<protein>
    <submittedName>
        <fullName evidence="8">Methyl-accepting chemotaxis protein McpB</fullName>
    </submittedName>
</protein>
<dbReference type="InterPro" id="IPR004089">
    <property type="entry name" value="MCPsignal_dom"/>
</dbReference>
<keyword evidence="5" id="KW-1133">Transmembrane helix</keyword>
<accession>A0A0J1FJY3</accession>
<evidence type="ECO:0000313" key="9">
    <source>
        <dbReference type="Proteomes" id="UP000036356"/>
    </source>
</evidence>
<evidence type="ECO:0000256" key="4">
    <source>
        <dbReference type="SAM" id="Coils"/>
    </source>
</evidence>
<sequence>MNNINWKIKLRAGFLVLAGLVLLVGLIGVRDLGIINSDGAQIYSYNLISIKDLNQIRTLFLENRSSVIQFFYSTNGIDQQAIKQQIASDSETDNKDTQNYEKSFGSKLTPTELKLYNEFKSSEVDYRNQRDSMMQSLETGNRLQARTYFDQLLTANDKALKILDDLITSNEQAASQRKISNQNIYQRNLIVMIVLIGFSIILALVIGLFLSENLTRRLRNIVRLAEALGEGDLTQQLNIYGKDEIGQLGVSINKAMGHMKEMVSHILDGCQTMNAHSEELSANMEELSASMQVIQQTTEQIAQGSEELSVSTEEVGASTSEVQEFTKRLAQKAEQGQENVTGIKERASEVRSRGTRAVNEAEALYQDKEVKIKQALDEAKVVEEIKVMAEAIGGIADQTNLLALNASIEAARAGEAGRGFAVVAEEVRKLAEQSQSAIGNIHQVISNVQSAFNNLMVNTKELLNFIEMRVRPDYEAYAQIGTQYETDSCFVEEMSKEIAASAHSMNQIINQISTAIQNVTATAQESASSSEEISTSIEQATTAVEQVNASAQAQAELAGKLSELVGGFKL</sequence>
<evidence type="ECO:0000256" key="3">
    <source>
        <dbReference type="PROSITE-ProRule" id="PRU00284"/>
    </source>
</evidence>
<dbReference type="Pfam" id="PF12729">
    <property type="entry name" value="4HB_MCP_1"/>
    <property type="match status" value="1"/>
</dbReference>
<gene>
    <name evidence="8" type="primary">mcpB_6</name>
    <name evidence="8" type="ORF">DEAC_c43230</name>
</gene>
<evidence type="ECO:0000256" key="1">
    <source>
        <dbReference type="ARBA" id="ARBA00023224"/>
    </source>
</evidence>
<dbReference type="Pfam" id="PF00015">
    <property type="entry name" value="MCPsignal"/>
    <property type="match status" value="1"/>
</dbReference>
<evidence type="ECO:0000259" key="6">
    <source>
        <dbReference type="PROSITE" id="PS50111"/>
    </source>
</evidence>
<dbReference type="SUPFAM" id="SSF58104">
    <property type="entry name" value="Methyl-accepting chemotaxis protein (MCP) signaling domain"/>
    <property type="match status" value="1"/>
</dbReference>
<dbReference type="GO" id="GO:0016020">
    <property type="term" value="C:membrane"/>
    <property type="evidence" value="ECO:0007669"/>
    <property type="project" value="InterPro"/>
</dbReference>
<keyword evidence="4" id="KW-0175">Coiled coil</keyword>
<keyword evidence="1 3" id="KW-0807">Transducer</keyword>
<dbReference type="PANTHER" id="PTHR32089">
    <property type="entry name" value="METHYL-ACCEPTING CHEMOTAXIS PROTEIN MCPB"/>
    <property type="match status" value="1"/>
</dbReference>
<organism evidence="8 9">
    <name type="scientific">Desulfosporosinus acididurans</name>
    <dbReference type="NCBI Taxonomy" id="476652"/>
    <lineage>
        <taxon>Bacteria</taxon>
        <taxon>Bacillati</taxon>
        <taxon>Bacillota</taxon>
        <taxon>Clostridia</taxon>
        <taxon>Eubacteriales</taxon>
        <taxon>Desulfitobacteriaceae</taxon>
        <taxon>Desulfosporosinus</taxon>
    </lineage>
</organism>
<reference evidence="8 9" key="1">
    <citation type="submission" date="2015-06" db="EMBL/GenBank/DDBJ databases">
        <title>Draft genome of the moderately acidophilic sulfate reducer Candidatus Desulfosporosinus acididurans strain M1.</title>
        <authorList>
            <person name="Poehlein A."/>
            <person name="Petzsch P."/>
            <person name="Johnson B.D."/>
            <person name="Schloemann M."/>
            <person name="Daniel R."/>
            <person name="Muehling M."/>
        </authorList>
    </citation>
    <scope>NUCLEOTIDE SEQUENCE [LARGE SCALE GENOMIC DNA]</scope>
    <source>
        <strain evidence="8 9">M1</strain>
    </source>
</reference>
<dbReference type="PROSITE" id="PS50111">
    <property type="entry name" value="CHEMOTAXIS_TRANSDUC_2"/>
    <property type="match status" value="1"/>
</dbReference>
<dbReference type="PROSITE" id="PS50885">
    <property type="entry name" value="HAMP"/>
    <property type="match status" value="1"/>
</dbReference>
<dbReference type="Proteomes" id="UP000036356">
    <property type="component" value="Unassembled WGS sequence"/>
</dbReference>
<dbReference type="InterPro" id="IPR024478">
    <property type="entry name" value="HlyB_4HB_MCP"/>
</dbReference>
<feature type="domain" description="HAMP" evidence="7">
    <location>
        <begin position="212"/>
        <end position="264"/>
    </location>
</feature>
<dbReference type="GO" id="GO:0007165">
    <property type="term" value="P:signal transduction"/>
    <property type="evidence" value="ECO:0007669"/>
    <property type="project" value="UniProtKB-KW"/>
</dbReference>
<evidence type="ECO:0000256" key="2">
    <source>
        <dbReference type="ARBA" id="ARBA00029447"/>
    </source>
</evidence>
<name>A0A0J1FJY3_9FIRM</name>
<dbReference type="SMART" id="SM00304">
    <property type="entry name" value="HAMP"/>
    <property type="match status" value="1"/>
</dbReference>
<dbReference type="CDD" id="cd06225">
    <property type="entry name" value="HAMP"/>
    <property type="match status" value="1"/>
</dbReference>
<comment type="similarity">
    <text evidence="2">Belongs to the methyl-accepting chemotaxis (MCP) protein family.</text>
</comment>
<dbReference type="InterPro" id="IPR003660">
    <property type="entry name" value="HAMP_dom"/>
</dbReference>
<feature type="transmembrane region" description="Helical" evidence="5">
    <location>
        <begin position="189"/>
        <end position="210"/>
    </location>
</feature>
<proteinExistence type="inferred from homology"/>
<feature type="coiled-coil region" evidence="4">
    <location>
        <begin position="358"/>
        <end position="385"/>
    </location>
</feature>
<dbReference type="SMART" id="SM00283">
    <property type="entry name" value="MA"/>
    <property type="match status" value="1"/>
</dbReference>
<keyword evidence="5" id="KW-0812">Transmembrane</keyword>
<comment type="caution">
    <text evidence="8">The sequence shown here is derived from an EMBL/GenBank/DDBJ whole genome shotgun (WGS) entry which is preliminary data.</text>
</comment>
<evidence type="ECO:0000256" key="5">
    <source>
        <dbReference type="SAM" id="Phobius"/>
    </source>
</evidence>